<keyword evidence="1" id="KW-0812">Transmembrane</keyword>
<dbReference type="EMBL" id="CP000527">
    <property type="protein sequence ID" value="ABM27661.1"/>
    <property type="molecule type" value="Genomic_DNA"/>
</dbReference>
<evidence type="ECO:0000313" key="3">
    <source>
        <dbReference type="Proteomes" id="UP000009173"/>
    </source>
</evidence>
<proteinExistence type="predicted"/>
<evidence type="ECO:0008006" key="4">
    <source>
        <dbReference type="Google" id="ProtNLM"/>
    </source>
</evidence>
<evidence type="ECO:0000313" key="2">
    <source>
        <dbReference type="EMBL" id="ABM27661.1"/>
    </source>
</evidence>
<dbReference type="AlphaFoldDB" id="A0A0H3A5Q7"/>
<keyword evidence="1" id="KW-0472">Membrane</keyword>
<feature type="transmembrane region" description="Helical" evidence="1">
    <location>
        <begin position="107"/>
        <end position="127"/>
    </location>
</feature>
<dbReference type="HOGENOM" id="CLU_157821_0_0_7"/>
<name>A0A0H3A5Q7_NITV4</name>
<sequence precursor="true">MEEYMFMIQNWRMLRHIAMVMVAVMGLLSFVPRVEAAFVPNAGMMAEQRTADVDTIQKALENKMVAERLQALGYSADEVNQRLAMLSDDEVHSVAKQIDALNPGGDGVGIVIAILVVVLLVVLILHFSDRRVVIQ</sequence>
<protein>
    <recommendedName>
        <fullName evidence="4">PA2779 family protein</fullName>
    </recommendedName>
</protein>
<dbReference type="InterPro" id="IPR046735">
    <property type="entry name" value="PA2779-like"/>
</dbReference>
<dbReference type="Pfam" id="PF20332">
    <property type="entry name" value="DUF6627"/>
    <property type="match status" value="1"/>
</dbReference>
<dbReference type="PIRSF" id="PIRSF029543">
    <property type="entry name" value="UCP029543"/>
    <property type="match status" value="1"/>
</dbReference>
<dbReference type="Proteomes" id="UP000009173">
    <property type="component" value="Chromosome"/>
</dbReference>
<organism evidence="2 3">
    <name type="scientific">Nitratidesulfovibrio vulgaris (strain DP4)</name>
    <name type="common">Desulfovibrio vulgaris</name>
    <dbReference type="NCBI Taxonomy" id="391774"/>
    <lineage>
        <taxon>Bacteria</taxon>
        <taxon>Pseudomonadati</taxon>
        <taxon>Thermodesulfobacteriota</taxon>
        <taxon>Desulfovibrionia</taxon>
        <taxon>Desulfovibrionales</taxon>
        <taxon>Desulfovibrionaceae</taxon>
        <taxon>Nitratidesulfovibrio</taxon>
    </lineage>
</organism>
<evidence type="ECO:0000256" key="1">
    <source>
        <dbReference type="SAM" id="Phobius"/>
    </source>
</evidence>
<dbReference type="InterPro" id="IPR016924">
    <property type="entry name" value="UCP029543"/>
</dbReference>
<keyword evidence="1" id="KW-1133">Transmembrane helix</keyword>
<gene>
    <name evidence="2" type="ordered locus">Dvul_0638</name>
</gene>
<reference evidence="3" key="1">
    <citation type="journal article" date="2009" name="Environ. Microbiol.">
        <title>Contribution of mobile genetic elements to Desulfovibrio vulgaris genome plasticity.</title>
        <authorList>
            <person name="Walker C.B."/>
            <person name="Stolyar S."/>
            <person name="Chivian D."/>
            <person name="Pinel N."/>
            <person name="Gabster J.A."/>
            <person name="Dehal P.S."/>
            <person name="He Z."/>
            <person name="Yang Z.K."/>
            <person name="Yen H.C."/>
            <person name="Zhou J."/>
            <person name="Wall J.D."/>
            <person name="Hazen T.C."/>
            <person name="Arkin A.P."/>
            <person name="Stahl D.A."/>
        </authorList>
    </citation>
    <scope>NUCLEOTIDE SEQUENCE [LARGE SCALE GENOMIC DNA]</scope>
    <source>
        <strain evidence="3">DP4</strain>
    </source>
</reference>
<accession>A0A0H3A5Q7</accession>
<dbReference type="NCBIfam" id="NF033919">
    <property type="entry name" value="PA2779_fam"/>
    <property type="match status" value="1"/>
</dbReference>
<dbReference type="KEGG" id="dvl:Dvul_0638"/>